<proteinExistence type="inferred from homology"/>
<keyword evidence="3 5" id="KW-0067">ATP-binding</keyword>
<reference evidence="7" key="1">
    <citation type="submission" date="2023-07" db="EMBL/GenBank/DDBJ databases">
        <authorList>
            <person name="Stuckert A."/>
        </authorList>
    </citation>
    <scope>NUCLEOTIDE SEQUENCE</scope>
</reference>
<dbReference type="SUPFAM" id="SSF52540">
    <property type="entry name" value="P-loop containing nucleoside triphosphate hydrolases"/>
    <property type="match status" value="1"/>
</dbReference>
<evidence type="ECO:0000256" key="4">
    <source>
        <dbReference type="ARBA" id="ARBA00023212"/>
    </source>
</evidence>
<evidence type="ECO:0000313" key="8">
    <source>
        <dbReference type="Proteomes" id="UP001176940"/>
    </source>
</evidence>
<gene>
    <name evidence="7" type="ORF">RIMI_LOCUS16778503</name>
</gene>
<feature type="binding site" evidence="5">
    <location>
        <begin position="103"/>
        <end position="110"/>
    </location>
    <ligand>
        <name>ATP</name>
        <dbReference type="ChEBI" id="CHEBI:30616"/>
    </ligand>
</feature>
<dbReference type="Proteomes" id="UP001176940">
    <property type="component" value="Unassembled WGS sequence"/>
</dbReference>
<dbReference type="InterPro" id="IPR027640">
    <property type="entry name" value="Kinesin-like_fam"/>
</dbReference>
<keyword evidence="4" id="KW-0963">Cytoplasm</keyword>
<sequence>MQPAELSPGLMGPKLQHVRAEETAVCVVVRVRPLLPKEVLHGQQSCVHIQPDQKALTLGNNRHFEFQDVLDEACSQEIAYNRCVQSLLESFFQGFNVTAVAYGQTGSGKTYTIGEASIYCTSFLWSLLFLAQLPYSLELNTGRLHVL</sequence>
<organism evidence="7 8">
    <name type="scientific">Ranitomeya imitator</name>
    <name type="common">mimic poison frog</name>
    <dbReference type="NCBI Taxonomy" id="111125"/>
    <lineage>
        <taxon>Eukaryota</taxon>
        <taxon>Metazoa</taxon>
        <taxon>Chordata</taxon>
        <taxon>Craniata</taxon>
        <taxon>Vertebrata</taxon>
        <taxon>Euteleostomi</taxon>
        <taxon>Amphibia</taxon>
        <taxon>Batrachia</taxon>
        <taxon>Anura</taxon>
        <taxon>Neobatrachia</taxon>
        <taxon>Hyloidea</taxon>
        <taxon>Dendrobatidae</taxon>
        <taxon>Dendrobatinae</taxon>
        <taxon>Ranitomeya</taxon>
    </lineage>
</organism>
<comment type="subcellular location">
    <subcellularLocation>
        <location evidence="1">Cytoplasm</location>
        <location evidence="1">Cytoskeleton</location>
    </subcellularLocation>
</comment>
<accession>A0ABN9MCM1</accession>
<dbReference type="PROSITE" id="PS50067">
    <property type="entry name" value="KINESIN_MOTOR_2"/>
    <property type="match status" value="1"/>
</dbReference>
<dbReference type="InterPro" id="IPR001752">
    <property type="entry name" value="Kinesin_motor_dom"/>
</dbReference>
<keyword evidence="5" id="KW-0505">Motor protein</keyword>
<name>A0ABN9MCM1_9NEOB</name>
<dbReference type="PANTHER" id="PTHR47969">
    <property type="entry name" value="CHROMOSOME-ASSOCIATED KINESIN KIF4A-RELATED"/>
    <property type="match status" value="1"/>
</dbReference>
<dbReference type="SMART" id="SM00129">
    <property type="entry name" value="KISc"/>
    <property type="match status" value="1"/>
</dbReference>
<dbReference type="InterPro" id="IPR036961">
    <property type="entry name" value="Kinesin_motor_dom_sf"/>
</dbReference>
<comment type="caution">
    <text evidence="7">The sequence shown here is derived from an EMBL/GenBank/DDBJ whole genome shotgun (WGS) entry which is preliminary data.</text>
</comment>
<protein>
    <recommendedName>
        <fullName evidence="6">Kinesin motor domain-containing protein</fullName>
    </recommendedName>
</protein>
<evidence type="ECO:0000256" key="2">
    <source>
        <dbReference type="ARBA" id="ARBA00022741"/>
    </source>
</evidence>
<evidence type="ECO:0000313" key="7">
    <source>
        <dbReference type="EMBL" id="CAJ0959395.1"/>
    </source>
</evidence>
<dbReference type="Gene3D" id="3.40.850.10">
    <property type="entry name" value="Kinesin motor domain"/>
    <property type="match status" value="1"/>
</dbReference>
<evidence type="ECO:0000256" key="1">
    <source>
        <dbReference type="ARBA" id="ARBA00004245"/>
    </source>
</evidence>
<dbReference type="PANTHER" id="PTHR47969:SF8">
    <property type="entry name" value="KINESIN FAMILY MEMBER 7"/>
    <property type="match status" value="1"/>
</dbReference>
<feature type="domain" description="Kinesin motor" evidence="6">
    <location>
        <begin position="24"/>
        <end position="147"/>
    </location>
</feature>
<keyword evidence="2 5" id="KW-0547">Nucleotide-binding</keyword>
<dbReference type="Pfam" id="PF00225">
    <property type="entry name" value="Kinesin"/>
    <property type="match status" value="1"/>
</dbReference>
<dbReference type="InterPro" id="IPR027417">
    <property type="entry name" value="P-loop_NTPase"/>
</dbReference>
<comment type="similarity">
    <text evidence="5">Belongs to the TRAFAC class myosin-kinesin ATPase superfamily. Kinesin family.</text>
</comment>
<keyword evidence="8" id="KW-1185">Reference proteome</keyword>
<evidence type="ECO:0000256" key="5">
    <source>
        <dbReference type="PROSITE-ProRule" id="PRU00283"/>
    </source>
</evidence>
<evidence type="ECO:0000256" key="3">
    <source>
        <dbReference type="ARBA" id="ARBA00022840"/>
    </source>
</evidence>
<keyword evidence="4" id="KW-0206">Cytoskeleton</keyword>
<evidence type="ECO:0000259" key="6">
    <source>
        <dbReference type="PROSITE" id="PS50067"/>
    </source>
</evidence>
<dbReference type="EMBL" id="CAUEEQ010047545">
    <property type="protein sequence ID" value="CAJ0959395.1"/>
    <property type="molecule type" value="Genomic_DNA"/>
</dbReference>